<keyword evidence="6 13" id="KW-0479">Metal-binding</keyword>
<dbReference type="SUPFAM" id="SSF81301">
    <property type="entry name" value="Nucleotidyltransferase"/>
    <property type="match status" value="1"/>
</dbReference>
<evidence type="ECO:0000259" key="15">
    <source>
        <dbReference type="Pfam" id="PF04926"/>
    </source>
</evidence>
<feature type="binding site" evidence="13">
    <location>
        <position position="104"/>
    </location>
    <ligand>
        <name>Mg(2+)</name>
        <dbReference type="ChEBI" id="CHEBI:18420"/>
        <label>1</label>
        <note>catalytic</note>
    </ligand>
</feature>
<dbReference type="Pfam" id="PF04928">
    <property type="entry name" value="PAP_central"/>
    <property type="match status" value="1"/>
</dbReference>
<feature type="compositionally biased region" description="Basic and acidic residues" evidence="14">
    <location>
        <begin position="565"/>
        <end position="576"/>
    </location>
</feature>
<dbReference type="SUPFAM" id="SSF55003">
    <property type="entry name" value="PAP/Archaeal CCA-adding enzyme, C-terminal domain"/>
    <property type="match status" value="1"/>
</dbReference>
<dbReference type="Gene3D" id="1.10.1410.10">
    <property type="match status" value="1"/>
</dbReference>
<evidence type="ECO:0000313" key="18">
    <source>
        <dbReference type="EMBL" id="PSN74870.1"/>
    </source>
</evidence>
<comment type="cofactor">
    <cofactor evidence="1">
        <name>Mn(2+)</name>
        <dbReference type="ChEBI" id="CHEBI:29035"/>
    </cofactor>
</comment>
<evidence type="ECO:0000256" key="5">
    <source>
        <dbReference type="ARBA" id="ARBA00022679"/>
    </source>
</evidence>
<protein>
    <recommendedName>
        <fullName evidence="11">Poly(A) polymerase</fullName>
        <ecNumber evidence="11">2.7.7.19</ecNumber>
    </recommendedName>
</protein>
<dbReference type="GO" id="GO:0005524">
    <property type="term" value="F:ATP binding"/>
    <property type="evidence" value="ECO:0007669"/>
    <property type="project" value="UniProtKB-UniRule"/>
</dbReference>
<dbReference type="InterPro" id="IPR043519">
    <property type="entry name" value="NT_sf"/>
</dbReference>
<dbReference type="PANTHER" id="PTHR10682:SF10">
    <property type="entry name" value="POLYNUCLEOTIDE ADENYLYLTRANSFERASE"/>
    <property type="match status" value="1"/>
</dbReference>
<dbReference type="AlphaFoldDB" id="A0A2T2PB48"/>
<keyword evidence="4 11" id="KW-0507">mRNA processing</keyword>
<sequence>MAMQTGGSRQWGVTSAISAAHPTDNDLKLNDQLLETLKLQNNFESPEGTENRKKVLKHLQAVAEEFIRRASKAKNLPQSTIDNSGGKLYTFGSYALGVYGPSSDIDTLIVAPKHVYMNDFFDIFPDTFREMSDAKQLTEFNCVRDAYVPVINMEYCGVSIDLLFASLPSQSSIKPDLELTDKSLLRGLDDTAMRSVNGTRVTKELMESVPQVKSFRHALRAIKLWSNQRGIYGAVFGYPGGVAWAIMVARICQLYPFACGATILSKFFNLMLKWHWPRPVMLKSIEEGSIGLRVWNPQIYPQDRAHLMPIITPAFPSMCATHTIMHSTMDVMMKEFQRADEILHEIHTGKKKWDDLFTRHTFFTKDHKYYLSVIAATYGKTQQDAFSGMVKSKVRLLVKGIDDSDAGIDIARPYIKAFDRVHRCQNEDQIERVKQGSVEYQIKTEDLPEDYDDQKNQEKETFPKIIYTTTFYIGLTLPEGGTKSLDISYPVSEFKRYIALSDTYKEDDMSVRVVHTRNHQLPDDVFVEGEARPSKPAKEKKKKTSSKPSRSKGEKRQYTETGLDDSEKSAKRHQSDKANGLPAAVPA</sequence>
<evidence type="ECO:0000256" key="12">
    <source>
        <dbReference type="PIRSR" id="PIRSR018425-1"/>
    </source>
</evidence>
<comment type="catalytic activity">
    <reaction evidence="11">
        <text>RNA(n) + ATP = RNA(n)-3'-adenine ribonucleotide + diphosphate</text>
        <dbReference type="Rhea" id="RHEA:11332"/>
        <dbReference type="Rhea" id="RHEA-COMP:14527"/>
        <dbReference type="Rhea" id="RHEA-COMP:17347"/>
        <dbReference type="ChEBI" id="CHEBI:30616"/>
        <dbReference type="ChEBI" id="CHEBI:33019"/>
        <dbReference type="ChEBI" id="CHEBI:140395"/>
        <dbReference type="ChEBI" id="CHEBI:173115"/>
        <dbReference type="EC" id="2.7.7.19"/>
    </reaction>
</comment>
<comment type="function">
    <text evidence="11">Polymerase that creates the 3'-poly(A) tail of mRNA's.</text>
</comment>
<dbReference type="PIRSF" id="PIRSF018425">
    <property type="entry name" value="PolyA_polymerase"/>
    <property type="match status" value="1"/>
</dbReference>
<dbReference type="GO" id="GO:0046872">
    <property type="term" value="F:metal ion binding"/>
    <property type="evidence" value="ECO:0007669"/>
    <property type="project" value="UniProtKB-KW"/>
</dbReference>
<evidence type="ECO:0000256" key="4">
    <source>
        <dbReference type="ARBA" id="ARBA00022664"/>
    </source>
</evidence>
<evidence type="ECO:0000259" key="16">
    <source>
        <dbReference type="Pfam" id="PF04928"/>
    </source>
</evidence>
<dbReference type="STRING" id="1448308.A0A2T2PB48"/>
<comment type="similarity">
    <text evidence="3 11">Belongs to the poly(A) polymerase family.</text>
</comment>
<proteinExistence type="inferred from homology"/>
<dbReference type="GO" id="GO:1990817">
    <property type="term" value="F:poly(A) RNA polymerase activity"/>
    <property type="evidence" value="ECO:0007669"/>
    <property type="project" value="UniProtKB-UniRule"/>
</dbReference>
<dbReference type="InterPro" id="IPR048840">
    <property type="entry name" value="PolA_pol_NTPase"/>
</dbReference>
<evidence type="ECO:0000256" key="3">
    <source>
        <dbReference type="ARBA" id="ARBA00010912"/>
    </source>
</evidence>
<dbReference type="Gene3D" id="3.30.70.590">
    <property type="entry name" value="Poly(A) polymerase predicted RNA binding domain"/>
    <property type="match status" value="1"/>
</dbReference>
<comment type="subcellular location">
    <subcellularLocation>
        <location evidence="2 11">Nucleus</location>
    </subcellularLocation>
</comment>
<dbReference type="FunFam" id="1.10.1410.10:FF:000001">
    <property type="entry name" value="Putative poly(A) polymerase gamma"/>
    <property type="match status" value="1"/>
</dbReference>
<feature type="binding site" evidence="13">
    <location>
        <position position="161"/>
    </location>
    <ligand>
        <name>Mg(2+)</name>
        <dbReference type="ChEBI" id="CHEBI:18420"/>
        <label>2</label>
        <note>catalytic</note>
    </ligand>
</feature>
<keyword evidence="10 11" id="KW-0539">Nucleus</keyword>
<evidence type="ECO:0000256" key="2">
    <source>
        <dbReference type="ARBA" id="ARBA00004123"/>
    </source>
</evidence>
<dbReference type="InterPro" id="IPR014492">
    <property type="entry name" value="PolyA_polymerase"/>
</dbReference>
<evidence type="ECO:0000256" key="9">
    <source>
        <dbReference type="ARBA" id="ARBA00022842"/>
    </source>
</evidence>
<dbReference type="Pfam" id="PF20750">
    <property type="entry name" value="PAP_NTPase"/>
    <property type="match status" value="1"/>
</dbReference>
<feature type="binding site" evidence="12">
    <location>
        <begin position="91"/>
        <end position="93"/>
    </location>
    <ligand>
        <name>ATP</name>
        <dbReference type="ChEBI" id="CHEBI:30616"/>
    </ligand>
</feature>
<dbReference type="FunFam" id="3.30.460.10:FF:000002">
    <property type="entry name" value="Poly(A) polymerase alpha, putative"/>
    <property type="match status" value="1"/>
</dbReference>
<dbReference type="SUPFAM" id="SSF81631">
    <property type="entry name" value="PAP/OAS1 substrate-binding domain"/>
    <property type="match status" value="1"/>
</dbReference>
<name>A0A2T2PB48_CORCC</name>
<accession>A0A2T2PB48</accession>
<evidence type="ECO:0000256" key="14">
    <source>
        <dbReference type="SAM" id="MobiDB-lite"/>
    </source>
</evidence>
<feature type="binding site" evidence="13">
    <location>
        <position position="106"/>
    </location>
    <ligand>
        <name>Mg(2+)</name>
        <dbReference type="ChEBI" id="CHEBI:18420"/>
        <label>2</label>
        <note>catalytic</note>
    </ligand>
</feature>
<dbReference type="EC" id="2.7.7.19" evidence="11"/>
<evidence type="ECO:0000256" key="13">
    <source>
        <dbReference type="PIRSR" id="PIRSR018425-2"/>
    </source>
</evidence>
<gene>
    <name evidence="18" type="ORF">BS50DRAFT_596045</name>
</gene>
<dbReference type="OrthoDB" id="412748at2759"/>
<dbReference type="GO" id="GO:0006397">
    <property type="term" value="P:mRNA processing"/>
    <property type="evidence" value="ECO:0007669"/>
    <property type="project" value="UniProtKB-KW"/>
</dbReference>
<evidence type="ECO:0000256" key="1">
    <source>
        <dbReference type="ARBA" id="ARBA00001936"/>
    </source>
</evidence>
<keyword evidence="9 13" id="KW-0460">Magnesium</keyword>
<feature type="domain" description="Poly(A) polymerase RNA-binding" evidence="15">
    <location>
        <begin position="361"/>
        <end position="535"/>
    </location>
</feature>
<dbReference type="Proteomes" id="UP000240883">
    <property type="component" value="Unassembled WGS sequence"/>
</dbReference>
<evidence type="ECO:0000256" key="11">
    <source>
        <dbReference type="PIRNR" id="PIRNR018425"/>
    </source>
</evidence>
<evidence type="ECO:0000256" key="8">
    <source>
        <dbReference type="ARBA" id="ARBA00022840"/>
    </source>
</evidence>
<dbReference type="EMBL" id="KZ678128">
    <property type="protein sequence ID" value="PSN74870.1"/>
    <property type="molecule type" value="Genomic_DNA"/>
</dbReference>
<dbReference type="GO" id="GO:0003723">
    <property type="term" value="F:RNA binding"/>
    <property type="evidence" value="ECO:0007669"/>
    <property type="project" value="UniProtKB-UniRule"/>
</dbReference>
<reference evidence="18 19" key="1">
    <citation type="journal article" date="2018" name="Front. Microbiol.">
        <title>Genome-Wide Analysis of Corynespora cassiicola Leaf Fall Disease Putative Effectors.</title>
        <authorList>
            <person name="Lopez D."/>
            <person name="Ribeiro S."/>
            <person name="Label P."/>
            <person name="Fumanal B."/>
            <person name="Venisse J.S."/>
            <person name="Kohler A."/>
            <person name="de Oliveira R.R."/>
            <person name="Labutti K."/>
            <person name="Lipzen A."/>
            <person name="Lail K."/>
            <person name="Bauer D."/>
            <person name="Ohm R.A."/>
            <person name="Barry K.W."/>
            <person name="Spatafora J."/>
            <person name="Grigoriev I.V."/>
            <person name="Martin F.M."/>
            <person name="Pujade-Renaud V."/>
        </authorList>
    </citation>
    <scope>NUCLEOTIDE SEQUENCE [LARGE SCALE GENOMIC DNA]</scope>
    <source>
        <strain evidence="18 19">Philippines</strain>
    </source>
</reference>
<organism evidence="18 19">
    <name type="scientific">Corynespora cassiicola Philippines</name>
    <dbReference type="NCBI Taxonomy" id="1448308"/>
    <lineage>
        <taxon>Eukaryota</taxon>
        <taxon>Fungi</taxon>
        <taxon>Dikarya</taxon>
        <taxon>Ascomycota</taxon>
        <taxon>Pezizomycotina</taxon>
        <taxon>Dothideomycetes</taxon>
        <taxon>Pleosporomycetidae</taxon>
        <taxon>Pleosporales</taxon>
        <taxon>Corynesporascaceae</taxon>
        <taxon>Corynespora</taxon>
    </lineage>
</organism>
<keyword evidence="5 11" id="KW-0808">Transferase</keyword>
<dbReference type="GO" id="GO:0031123">
    <property type="term" value="P:RNA 3'-end processing"/>
    <property type="evidence" value="ECO:0007669"/>
    <property type="project" value="InterPro"/>
</dbReference>
<dbReference type="GO" id="GO:0005634">
    <property type="term" value="C:nucleus"/>
    <property type="evidence" value="ECO:0007669"/>
    <property type="project" value="UniProtKB-SubCell"/>
</dbReference>
<feature type="binding site" evidence="13">
    <location>
        <position position="104"/>
    </location>
    <ligand>
        <name>Mg(2+)</name>
        <dbReference type="ChEBI" id="CHEBI:18420"/>
        <label>2</label>
        <note>catalytic</note>
    </ligand>
</feature>
<feature type="binding site" evidence="12">
    <location>
        <position position="161"/>
    </location>
    <ligand>
        <name>ATP</name>
        <dbReference type="ChEBI" id="CHEBI:30616"/>
    </ligand>
</feature>
<dbReference type="Pfam" id="PF04926">
    <property type="entry name" value="PAP_RNA-bind"/>
    <property type="match status" value="1"/>
</dbReference>
<evidence type="ECO:0000259" key="17">
    <source>
        <dbReference type="Pfam" id="PF20750"/>
    </source>
</evidence>
<feature type="domain" description="Poly(A) polymerase nucleotidyltransferase" evidence="17">
    <location>
        <begin position="12"/>
        <end position="209"/>
    </location>
</feature>
<feature type="binding site" evidence="12">
    <location>
        <begin position="104"/>
        <end position="106"/>
    </location>
    <ligand>
        <name>ATP</name>
        <dbReference type="ChEBI" id="CHEBI:30616"/>
    </ligand>
</feature>
<evidence type="ECO:0000256" key="6">
    <source>
        <dbReference type="ARBA" id="ARBA00022723"/>
    </source>
</evidence>
<evidence type="ECO:0000256" key="10">
    <source>
        <dbReference type="ARBA" id="ARBA00023242"/>
    </source>
</evidence>
<feature type="domain" description="Poly(A) polymerase central" evidence="16">
    <location>
        <begin position="214"/>
        <end position="358"/>
    </location>
</feature>
<dbReference type="Gene3D" id="3.30.460.10">
    <property type="entry name" value="Beta Polymerase, domain 2"/>
    <property type="match status" value="1"/>
</dbReference>
<dbReference type="CDD" id="cd05402">
    <property type="entry name" value="NT_PAP_TUTase"/>
    <property type="match status" value="1"/>
</dbReference>
<feature type="region of interest" description="Disordered" evidence="14">
    <location>
        <begin position="524"/>
        <end position="587"/>
    </location>
</feature>
<feature type="binding site" evidence="13">
    <location>
        <position position="106"/>
    </location>
    <ligand>
        <name>Mg(2+)</name>
        <dbReference type="ChEBI" id="CHEBI:18420"/>
        <label>1</label>
        <note>catalytic</note>
    </ligand>
</feature>
<feature type="binding site" evidence="12">
    <location>
        <position position="232"/>
    </location>
    <ligand>
        <name>ATP</name>
        <dbReference type="ChEBI" id="CHEBI:30616"/>
    </ligand>
</feature>
<evidence type="ECO:0000256" key="7">
    <source>
        <dbReference type="ARBA" id="ARBA00022741"/>
    </source>
</evidence>
<dbReference type="InterPro" id="IPR007012">
    <property type="entry name" value="PolA_pol_cen_dom"/>
</dbReference>
<keyword evidence="19" id="KW-1185">Reference proteome</keyword>
<feature type="binding site" evidence="12">
    <location>
        <position position="223"/>
    </location>
    <ligand>
        <name>ATP</name>
        <dbReference type="ChEBI" id="CHEBI:30616"/>
    </ligand>
</feature>
<feature type="binding site" evidence="12">
    <location>
        <begin position="241"/>
        <end position="242"/>
    </location>
    <ligand>
        <name>ATP</name>
        <dbReference type="ChEBI" id="CHEBI:30616"/>
    </ligand>
</feature>
<dbReference type="InterPro" id="IPR011068">
    <property type="entry name" value="NuclTrfase_I-like_C"/>
</dbReference>
<comment type="cofactor">
    <cofactor evidence="13">
        <name>Mg(2+)</name>
        <dbReference type="ChEBI" id="CHEBI:18420"/>
    </cofactor>
    <text evidence="13">Binds 2 magnesium ions. Also active with manganese.</text>
</comment>
<evidence type="ECO:0000313" key="19">
    <source>
        <dbReference type="Proteomes" id="UP000240883"/>
    </source>
</evidence>
<dbReference type="InterPro" id="IPR007010">
    <property type="entry name" value="PolA_pol_RNA-bd_dom"/>
</dbReference>
<dbReference type="PANTHER" id="PTHR10682">
    <property type="entry name" value="POLY A POLYMERASE"/>
    <property type="match status" value="1"/>
</dbReference>
<keyword evidence="7 11" id="KW-0547">Nucleotide-binding</keyword>
<keyword evidence="8 11" id="KW-0067">ATP-binding</keyword>